<dbReference type="Pfam" id="PF12244">
    <property type="entry name" value="DUF3606"/>
    <property type="match status" value="1"/>
</dbReference>
<sequence>MADDKTKRGPADSSRINVNEDYEVAYWTEALGVSQDKLTEAVNSVGTSANAVREYLNK</sequence>
<dbReference type="InterPro" id="IPR022037">
    <property type="entry name" value="DUF3606"/>
</dbReference>
<reference evidence="1 2" key="1">
    <citation type="submission" date="2021-04" db="EMBL/GenBank/DDBJ databases">
        <authorList>
            <person name="Rodrigo-Torres L."/>
            <person name="Arahal R. D."/>
            <person name="Lucena T."/>
        </authorList>
    </citation>
    <scope>NUCLEOTIDE SEQUENCE [LARGE SCALE GENOMIC DNA]</scope>
    <source>
        <strain evidence="1 2">CECT 9623</strain>
    </source>
</reference>
<evidence type="ECO:0000313" key="2">
    <source>
        <dbReference type="Proteomes" id="UP000679725"/>
    </source>
</evidence>
<organism evidence="1 2">
    <name type="scientific">Dyadobacter linearis</name>
    <dbReference type="NCBI Taxonomy" id="2823330"/>
    <lineage>
        <taxon>Bacteria</taxon>
        <taxon>Pseudomonadati</taxon>
        <taxon>Bacteroidota</taxon>
        <taxon>Cytophagia</taxon>
        <taxon>Cytophagales</taxon>
        <taxon>Spirosomataceae</taxon>
        <taxon>Dyadobacter</taxon>
    </lineage>
</organism>
<gene>
    <name evidence="1" type="ORF">DYBT9623_01768</name>
</gene>
<keyword evidence="2" id="KW-1185">Reference proteome</keyword>
<dbReference type="Proteomes" id="UP000679725">
    <property type="component" value="Unassembled WGS sequence"/>
</dbReference>
<accession>A0ABM8UNI8</accession>
<name>A0ABM8UNI8_9BACT</name>
<protein>
    <recommendedName>
        <fullName evidence="3">DUF3606 domain-containing protein</fullName>
    </recommendedName>
</protein>
<evidence type="ECO:0008006" key="3">
    <source>
        <dbReference type="Google" id="ProtNLM"/>
    </source>
</evidence>
<dbReference type="RefSeq" id="WP_215233130.1">
    <property type="nucleotide sequence ID" value="NZ_CAJRAU010000002.1"/>
</dbReference>
<evidence type="ECO:0000313" key="1">
    <source>
        <dbReference type="EMBL" id="CAG5069034.1"/>
    </source>
</evidence>
<dbReference type="EMBL" id="CAJRAU010000002">
    <property type="protein sequence ID" value="CAG5069034.1"/>
    <property type="molecule type" value="Genomic_DNA"/>
</dbReference>
<proteinExistence type="predicted"/>
<comment type="caution">
    <text evidence="1">The sequence shown here is derived from an EMBL/GenBank/DDBJ whole genome shotgun (WGS) entry which is preliminary data.</text>
</comment>